<dbReference type="InParanoid" id="A0A1X7SIU7"/>
<dbReference type="EnsemblMetazoa" id="Aqu2.1.02026_001">
    <property type="protein sequence ID" value="Aqu2.1.02026_001"/>
    <property type="gene ID" value="Aqu2.1.02026"/>
</dbReference>
<evidence type="ECO:0000313" key="2">
    <source>
        <dbReference type="EnsemblMetazoa" id="Aqu2.1.02026_001"/>
    </source>
</evidence>
<sequence length="138" mass="15526">TRKKCSCCKCENPEYNAHYKGSSSITASYCKECKKLHKTSAIYAGEPLEYDGPEASSESSSYETSSSESDEEPGPKNCFCCKEEPAIITMRYLCKDRDHHINVCLNCAKQHRVCPFDCAMMTLDSIKDLAAMLKRQKN</sequence>
<evidence type="ECO:0000256" key="1">
    <source>
        <dbReference type="SAM" id="MobiDB-lite"/>
    </source>
</evidence>
<name>A0A1X7SIU7_AMPQE</name>
<feature type="region of interest" description="Disordered" evidence="1">
    <location>
        <begin position="47"/>
        <end position="76"/>
    </location>
</feature>
<organism evidence="2">
    <name type="scientific">Amphimedon queenslandica</name>
    <name type="common">Sponge</name>
    <dbReference type="NCBI Taxonomy" id="400682"/>
    <lineage>
        <taxon>Eukaryota</taxon>
        <taxon>Metazoa</taxon>
        <taxon>Porifera</taxon>
        <taxon>Demospongiae</taxon>
        <taxon>Heteroscleromorpha</taxon>
        <taxon>Haplosclerida</taxon>
        <taxon>Niphatidae</taxon>
        <taxon>Amphimedon</taxon>
    </lineage>
</organism>
<dbReference type="AlphaFoldDB" id="A0A1X7SIU7"/>
<feature type="compositionally biased region" description="Low complexity" evidence="1">
    <location>
        <begin position="54"/>
        <end position="67"/>
    </location>
</feature>
<protein>
    <submittedName>
        <fullName evidence="2">Uncharacterized protein</fullName>
    </submittedName>
</protein>
<accession>A0A1X7SIU7</accession>
<proteinExistence type="predicted"/>
<reference evidence="2" key="1">
    <citation type="submission" date="2017-05" db="UniProtKB">
        <authorList>
            <consortium name="EnsemblMetazoa"/>
        </authorList>
    </citation>
    <scope>IDENTIFICATION</scope>
</reference>